<dbReference type="InterPro" id="IPR022380">
    <property type="entry name" value="Glu-Q_tRNA(Asp)_Synthase"/>
</dbReference>
<dbReference type="SUPFAM" id="SSF52374">
    <property type="entry name" value="Nucleotidylyl transferase"/>
    <property type="match status" value="1"/>
</dbReference>
<dbReference type="OrthoDB" id="9807503at2"/>
<evidence type="ECO:0000259" key="9">
    <source>
        <dbReference type="Pfam" id="PF00749"/>
    </source>
</evidence>
<dbReference type="STRING" id="713585.THITH_12815"/>
<feature type="binding site" evidence="7">
    <location>
        <position position="195"/>
    </location>
    <ligand>
        <name>L-glutamate</name>
        <dbReference type="ChEBI" id="CHEBI:29985"/>
    </ligand>
</feature>
<feature type="short sequence motif" description="'HIGH' region" evidence="7">
    <location>
        <begin position="10"/>
        <end position="20"/>
    </location>
</feature>
<dbReference type="PANTHER" id="PTHR43311">
    <property type="entry name" value="GLUTAMATE--TRNA LIGASE"/>
    <property type="match status" value="1"/>
</dbReference>
<feature type="binding site" evidence="7">
    <location>
        <position position="101"/>
    </location>
    <ligand>
        <name>Zn(2+)</name>
        <dbReference type="ChEBI" id="CHEBI:29105"/>
    </ligand>
</feature>
<dbReference type="AlphaFoldDB" id="W0DNZ6"/>
<dbReference type="InterPro" id="IPR020058">
    <property type="entry name" value="Glu/Gln-tRNA-synth_Ib_cat-dom"/>
</dbReference>
<feature type="binding site" evidence="7">
    <location>
        <position position="236"/>
    </location>
    <ligand>
        <name>ATP</name>
        <dbReference type="ChEBI" id="CHEBI:30616"/>
    </ligand>
</feature>
<dbReference type="GO" id="GO:0005829">
    <property type="term" value="C:cytosol"/>
    <property type="evidence" value="ECO:0007669"/>
    <property type="project" value="TreeGrafter"/>
</dbReference>
<dbReference type="PRINTS" id="PR00987">
    <property type="entry name" value="TRNASYNTHGLU"/>
</dbReference>
<dbReference type="InterPro" id="IPR049940">
    <property type="entry name" value="GluQ/Sye"/>
</dbReference>
<evidence type="ECO:0000256" key="2">
    <source>
        <dbReference type="ARBA" id="ARBA00022723"/>
    </source>
</evidence>
<dbReference type="Proteomes" id="UP000005289">
    <property type="component" value="Chromosome"/>
</dbReference>
<keyword evidence="5 7" id="KW-0067">ATP-binding</keyword>
<keyword evidence="4 7" id="KW-0862">Zinc</keyword>
<evidence type="ECO:0000313" key="11">
    <source>
        <dbReference type="Proteomes" id="UP000005289"/>
    </source>
</evidence>
<reference evidence="10 11" key="1">
    <citation type="submission" date="2013-12" db="EMBL/GenBank/DDBJ databases">
        <authorList>
            <consortium name="DOE Joint Genome Institute"/>
            <person name="Muyzer G."/>
            <person name="Huntemann M."/>
            <person name="Han J."/>
            <person name="Chen A."/>
            <person name="Kyrpides N."/>
            <person name="Mavromatis K."/>
            <person name="Markowitz V."/>
            <person name="Palaniappan K."/>
            <person name="Ivanova N."/>
            <person name="Schaumberg A."/>
            <person name="Pati A."/>
            <person name="Liolios K."/>
            <person name="Nordberg H.P."/>
            <person name="Cantor M.N."/>
            <person name="Hua S.X."/>
            <person name="Woyke T."/>
        </authorList>
    </citation>
    <scope>NUCLEOTIDE SEQUENCE [LARGE SCALE GENOMIC DNA]</scope>
    <source>
        <strain evidence="10 11">ARh 1</strain>
    </source>
</reference>
<gene>
    <name evidence="7" type="primary">gluQ</name>
    <name evidence="10" type="ORF">THITH_12815</name>
</gene>
<dbReference type="GO" id="GO:0006424">
    <property type="term" value="P:glutamyl-tRNA aminoacylation"/>
    <property type="evidence" value="ECO:0007669"/>
    <property type="project" value="InterPro"/>
</dbReference>
<comment type="function">
    <text evidence="7">Catalyzes the tRNA-independent activation of glutamate in presence of ATP and the subsequent transfer of glutamate onto a tRNA(Asp). Glutamate is transferred on the 2-amino-5-(4,5-dihydroxy-2-cyclopenten-1-yl) moiety of the queuosine in the wobble position of the QUC anticodon.</text>
</comment>
<feature type="binding site" evidence="7">
    <location>
        <position position="99"/>
    </location>
    <ligand>
        <name>Zn(2+)</name>
        <dbReference type="ChEBI" id="CHEBI:29105"/>
    </ligand>
</feature>
<evidence type="ECO:0000256" key="1">
    <source>
        <dbReference type="ARBA" id="ARBA00022598"/>
    </source>
</evidence>
<dbReference type="HOGENOM" id="CLU_015768_0_1_6"/>
<evidence type="ECO:0000256" key="3">
    <source>
        <dbReference type="ARBA" id="ARBA00022741"/>
    </source>
</evidence>
<dbReference type="GO" id="GO:0008270">
    <property type="term" value="F:zinc ion binding"/>
    <property type="evidence" value="ECO:0007669"/>
    <property type="project" value="UniProtKB-UniRule"/>
</dbReference>
<dbReference type="InterPro" id="IPR014729">
    <property type="entry name" value="Rossmann-like_a/b/a_fold"/>
</dbReference>
<dbReference type="HAMAP" id="MF_01428">
    <property type="entry name" value="Glu_Q_tRNA_synth"/>
    <property type="match status" value="1"/>
</dbReference>
<evidence type="ECO:0000256" key="7">
    <source>
        <dbReference type="HAMAP-Rule" id="MF_01428"/>
    </source>
</evidence>
<dbReference type="Gene3D" id="3.40.50.620">
    <property type="entry name" value="HUPs"/>
    <property type="match status" value="1"/>
</dbReference>
<feature type="binding site" evidence="7">
    <location>
        <position position="123"/>
    </location>
    <ligand>
        <name>Zn(2+)</name>
        <dbReference type="ChEBI" id="CHEBI:29105"/>
    </ligand>
</feature>
<feature type="binding site" evidence="7">
    <location>
        <position position="177"/>
    </location>
    <ligand>
        <name>L-glutamate</name>
        <dbReference type="ChEBI" id="CHEBI:29985"/>
    </ligand>
</feature>
<dbReference type="GO" id="GO:0005524">
    <property type="term" value="F:ATP binding"/>
    <property type="evidence" value="ECO:0007669"/>
    <property type="project" value="UniProtKB-KW"/>
</dbReference>
<comment type="cofactor">
    <cofactor evidence="7">
        <name>Zn(2+)</name>
        <dbReference type="ChEBI" id="CHEBI:29105"/>
    </cofactor>
    <text evidence="7">Binds 1 zinc ion per subunit.</text>
</comment>
<evidence type="ECO:0000256" key="4">
    <source>
        <dbReference type="ARBA" id="ARBA00022833"/>
    </source>
</evidence>
<dbReference type="GO" id="GO:0006400">
    <property type="term" value="P:tRNA modification"/>
    <property type="evidence" value="ECO:0007669"/>
    <property type="project" value="InterPro"/>
</dbReference>
<dbReference type="NCBIfam" id="TIGR03838">
    <property type="entry name" value="queuosine_YadB"/>
    <property type="match status" value="1"/>
</dbReference>
<protein>
    <recommendedName>
        <fullName evidence="7">Glutamyl-Q tRNA(Asp) synthetase</fullName>
        <shortName evidence="7">Glu-Q-RSs</shortName>
        <ecNumber evidence="7">6.1.1.-</ecNumber>
    </recommendedName>
</protein>
<keyword evidence="6 7" id="KW-0030">Aminoacyl-tRNA synthetase</keyword>
<feature type="binding site" evidence="7">
    <location>
        <begin position="7"/>
        <end position="11"/>
    </location>
    <ligand>
        <name>L-glutamate</name>
        <dbReference type="ChEBI" id="CHEBI:29985"/>
    </ligand>
</feature>
<evidence type="ECO:0000256" key="8">
    <source>
        <dbReference type="RuleBase" id="RU363037"/>
    </source>
</evidence>
<dbReference type="InterPro" id="IPR000924">
    <property type="entry name" value="Glu/Gln-tRNA-synth"/>
</dbReference>
<evidence type="ECO:0000256" key="6">
    <source>
        <dbReference type="ARBA" id="ARBA00023146"/>
    </source>
</evidence>
<keyword evidence="8" id="KW-0648">Protein biosynthesis</keyword>
<keyword evidence="2 7" id="KW-0479">Metal-binding</keyword>
<organism evidence="10 11">
    <name type="scientific">Thioalkalivibrio paradoxus ARh 1</name>
    <dbReference type="NCBI Taxonomy" id="713585"/>
    <lineage>
        <taxon>Bacteria</taxon>
        <taxon>Pseudomonadati</taxon>
        <taxon>Pseudomonadota</taxon>
        <taxon>Gammaproteobacteria</taxon>
        <taxon>Chromatiales</taxon>
        <taxon>Ectothiorhodospiraceae</taxon>
        <taxon>Thioalkalivibrio</taxon>
    </lineage>
</organism>
<name>W0DNZ6_9GAMM</name>
<proteinExistence type="inferred from homology"/>
<feature type="binding site" evidence="7">
    <location>
        <position position="119"/>
    </location>
    <ligand>
        <name>Zn(2+)</name>
        <dbReference type="ChEBI" id="CHEBI:29105"/>
    </ligand>
</feature>
<keyword evidence="3 7" id="KW-0547">Nucleotide-binding</keyword>
<comment type="similarity">
    <text evidence="7">Belongs to the class-I aminoacyl-tRNA synthetase family. GluQ subfamily.</text>
</comment>
<feature type="domain" description="Glutamyl/glutaminyl-tRNA synthetase class Ib catalytic" evidence="9">
    <location>
        <begin position="7"/>
        <end position="241"/>
    </location>
</feature>
<accession>W0DNZ6</accession>
<evidence type="ECO:0000313" key="10">
    <source>
        <dbReference type="EMBL" id="AHE98987.1"/>
    </source>
</evidence>
<sequence length="306" mass="33489">MSAYVGRFAPTPSGPLHLGSLLAAVVSWLDARGQQGRWHLRIDDIDRPRVAAGASDAILRALDCHGLGWDGPVRYQSRRGQAYQEAAERLYGAGHLFACTCSRQQVLATGRIGWEGPVYPGTCRTGPPHSRDTHALRLRVRQRYWEIEDRALGPVAFDLQALGGDFVVRRADGLFAYQLVTVVDDLALGVTDVVRGIDLLGSVPRQMHLYQALEQTPPRYLHHPVVVARDHRKLAKSHGAAPVRCRDAVPALARILTAIGVPDLDPEMTGSGSGTVTMLLEHALRHWHPARLPVDPIATAALQHRG</sequence>
<evidence type="ECO:0000256" key="5">
    <source>
        <dbReference type="ARBA" id="ARBA00022840"/>
    </source>
</evidence>
<keyword evidence="11" id="KW-1185">Reference proteome</keyword>
<dbReference type="EC" id="6.1.1.-" evidence="7"/>
<dbReference type="EMBL" id="CP007029">
    <property type="protein sequence ID" value="AHE98987.1"/>
    <property type="molecule type" value="Genomic_DNA"/>
</dbReference>
<dbReference type="KEGG" id="tti:THITH_12815"/>
<feature type="short sequence motif" description="'KMSKS' region" evidence="7">
    <location>
        <begin position="233"/>
        <end position="237"/>
    </location>
</feature>
<dbReference type="Pfam" id="PF00749">
    <property type="entry name" value="tRNA-synt_1c"/>
    <property type="match status" value="1"/>
</dbReference>
<dbReference type="GO" id="GO:0004818">
    <property type="term" value="F:glutamate-tRNA ligase activity"/>
    <property type="evidence" value="ECO:0007669"/>
    <property type="project" value="TreeGrafter"/>
</dbReference>
<feature type="binding site" evidence="7">
    <location>
        <position position="43"/>
    </location>
    <ligand>
        <name>L-glutamate</name>
        <dbReference type="ChEBI" id="CHEBI:29985"/>
    </ligand>
</feature>
<keyword evidence="1 7" id="KW-0436">Ligase</keyword>
<dbReference type="NCBIfam" id="NF004314">
    <property type="entry name" value="PRK05710.1-3"/>
    <property type="match status" value="1"/>
</dbReference>
<dbReference type="PANTHER" id="PTHR43311:SF1">
    <property type="entry name" value="GLUTAMYL-Q TRNA(ASP) SYNTHETASE"/>
    <property type="match status" value="1"/>
</dbReference>
<dbReference type="RefSeq" id="WP_006748456.1">
    <property type="nucleotide sequence ID" value="NZ_CP007029.1"/>
</dbReference>